<dbReference type="AlphaFoldDB" id="A0A5N5TBI9"/>
<feature type="compositionally biased region" description="Basic and acidic residues" evidence="1">
    <location>
        <begin position="16"/>
        <end position="33"/>
    </location>
</feature>
<organism evidence="2 3">
    <name type="scientific">Armadillidium nasatum</name>
    <dbReference type="NCBI Taxonomy" id="96803"/>
    <lineage>
        <taxon>Eukaryota</taxon>
        <taxon>Metazoa</taxon>
        <taxon>Ecdysozoa</taxon>
        <taxon>Arthropoda</taxon>
        <taxon>Crustacea</taxon>
        <taxon>Multicrustacea</taxon>
        <taxon>Malacostraca</taxon>
        <taxon>Eumalacostraca</taxon>
        <taxon>Peracarida</taxon>
        <taxon>Isopoda</taxon>
        <taxon>Oniscidea</taxon>
        <taxon>Crinocheta</taxon>
        <taxon>Armadillidiidae</taxon>
        <taxon>Armadillidium</taxon>
    </lineage>
</organism>
<dbReference type="Proteomes" id="UP000326759">
    <property type="component" value="Unassembled WGS sequence"/>
</dbReference>
<keyword evidence="3" id="KW-1185">Reference proteome</keyword>
<evidence type="ECO:0000313" key="3">
    <source>
        <dbReference type="Proteomes" id="UP000326759"/>
    </source>
</evidence>
<evidence type="ECO:0008006" key="4">
    <source>
        <dbReference type="Google" id="ProtNLM"/>
    </source>
</evidence>
<evidence type="ECO:0000256" key="1">
    <source>
        <dbReference type="SAM" id="MobiDB-lite"/>
    </source>
</evidence>
<reference evidence="2 3" key="1">
    <citation type="journal article" date="2019" name="PLoS Biol.">
        <title>Sex chromosomes control vertical transmission of feminizing Wolbachia symbionts in an isopod.</title>
        <authorList>
            <person name="Becking T."/>
            <person name="Chebbi M.A."/>
            <person name="Giraud I."/>
            <person name="Moumen B."/>
            <person name="Laverre T."/>
            <person name="Caubet Y."/>
            <person name="Peccoud J."/>
            <person name="Gilbert C."/>
            <person name="Cordaux R."/>
        </authorList>
    </citation>
    <scope>NUCLEOTIDE SEQUENCE [LARGE SCALE GENOMIC DNA]</scope>
    <source>
        <strain evidence="2">ANa2</strain>
        <tissue evidence="2">Whole body excluding digestive tract and cuticle</tissue>
    </source>
</reference>
<accession>A0A5N5TBI9</accession>
<comment type="caution">
    <text evidence="2">The sequence shown here is derived from an EMBL/GenBank/DDBJ whole genome shotgun (WGS) entry which is preliminary data.</text>
</comment>
<name>A0A5N5TBI9_9CRUS</name>
<dbReference type="EMBL" id="SEYY01007465">
    <property type="protein sequence ID" value="KAB7502465.1"/>
    <property type="molecule type" value="Genomic_DNA"/>
</dbReference>
<protein>
    <recommendedName>
        <fullName evidence="4">Centromere protein H C-terminal domain-containing protein</fullName>
    </recommendedName>
</protein>
<feature type="region of interest" description="Disordered" evidence="1">
    <location>
        <begin position="289"/>
        <end position="308"/>
    </location>
</feature>
<feature type="region of interest" description="Disordered" evidence="1">
    <location>
        <begin position="16"/>
        <end position="36"/>
    </location>
</feature>
<sequence length="308" mass="35759">MVDTTNITSRIVEKMEETETETQNEHSSSDHTHQASNRIMIHEKLKYLKVYEKMKELIDSEILLESVEILGKREVYEAANIKEDDNDLDDDKELELEKKIHLREKRDQLHKTLIKHKSLHTALQESHFETQIQNAVYNSLANDSTIPTEVRNMMEHYHSNLTVCSKLADLFSITEAHEKKLQGLRQRYRILLQSIETKWNQLSGLKPTVKQKTEEIEKLYKNVEKREERLHLLVSLLQNIISSSGEPWGSNERIVEIMLLCDKVESFLGGFGDILHDLRGLQSAREQEQNQVNTQKGPMDKFVSSTPG</sequence>
<proteinExistence type="predicted"/>
<gene>
    <name evidence="2" type="ORF">Anas_13174</name>
</gene>
<evidence type="ECO:0000313" key="2">
    <source>
        <dbReference type="EMBL" id="KAB7502465.1"/>
    </source>
</evidence>
<dbReference type="OrthoDB" id="6359797at2759"/>